<keyword evidence="10" id="KW-1185">Reference proteome</keyword>
<gene>
    <name evidence="9" type="ORF">CXG81DRAFT_13498</name>
</gene>
<sequence length="343" mass="37442">MKAAAAAAAANTPASEHAALMPWIEKYRPAKMDEIASQGEVVSVLKKTLQSNNLPHLLFYGPPGTGKTSTILALARELYGPVLVKQRVMELNASDERGISVVREKIKNFAKTAVSDATVDGRPCPPYKIIILDEADSLTSDAQSALRRTMELYAKVTRFCLVCNYVTRLIEPLASRCAKFRFKSLPRAPMEAKLQTICDAEGVNVAPGALAQLIGQSEGDLRRATMFLQTAARLKKDATITATDFRDIAGVIPDAVIARVMDVWTRRNVVEIMELVKSIMQEGYNVAQLLGQLQDTFVESTVIPTPQKARIAVQFGATDRCLTDGADEELQLLNFLLTTATTA</sequence>
<dbReference type="NCBIfam" id="NF001679">
    <property type="entry name" value="PRK00440.1"/>
    <property type="match status" value="1"/>
</dbReference>
<evidence type="ECO:0000256" key="2">
    <source>
        <dbReference type="ARBA" id="ARBA00005378"/>
    </source>
</evidence>
<evidence type="ECO:0000259" key="8">
    <source>
        <dbReference type="SMART" id="SM00382"/>
    </source>
</evidence>
<dbReference type="OrthoDB" id="4199794at2759"/>
<dbReference type="GO" id="GO:0003677">
    <property type="term" value="F:DNA binding"/>
    <property type="evidence" value="ECO:0007669"/>
    <property type="project" value="InterPro"/>
</dbReference>
<evidence type="ECO:0000313" key="9">
    <source>
        <dbReference type="EMBL" id="RKP00215.1"/>
    </source>
</evidence>
<evidence type="ECO:0000256" key="4">
    <source>
        <dbReference type="ARBA" id="ARBA00022741"/>
    </source>
</evidence>
<accession>A0A4P9X550</accession>
<organism evidence="9 10">
    <name type="scientific">Caulochytrium protostelioides</name>
    <dbReference type="NCBI Taxonomy" id="1555241"/>
    <lineage>
        <taxon>Eukaryota</taxon>
        <taxon>Fungi</taxon>
        <taxon>Fungi incertae sedis</taxon>
        <taxon>Chytridiomycota</taxon>
        <taxon>Chytridiomycota incertae sedis</taxon>
        <taxon>Chytridiomycetes</taxon>
        <taxon>Caulochytriales</taxon>
        <taxon>Caulochytriaceae</taxon>
        <taxon>Caulochytrium</taxon>
    </lineage>
</organism>
<dbReference type="GO" id="GO:0016887">
    <property type="term" value="F:ATP hydrolysis activity"/>
    <property type="evidence" value="ECO:0007669"/>
    <property type="project" value="InterPro"/>
</dbReference>
<comment type="subcellular location">
    <subcellularLocation>
        <location evidence="1">Nucleus</location>
    </subcellularLocation>
</comment>
<dbReference type="Gene3D" id="1.20.272.10">
    <property type="match status" value="1"/>
</dbReference>
<name>A0A4P9X550_9FUNG</name>
<dbReference type="GO" id="GO:0005524">
    <property type="term" value="F:ATP binding"/>
    <property type="evidence" value="ECO:0007669"/>
    <property type="project" value="UniProtKB-KW"/>
</dbReference>
<keyword evidence="4" id="KW-0547">Nucleotide-binding</keyword>
<dbReference type="Pfam" id="PF08542">
    <property type="entry name" value="Rep_fac_C"/>
    <property type="match status" value="1"/>
</dbReference>
<dbReference type="SUPFAM" id="SSF48019">
    <property type="entry name" value="post-AAA+ oligomerization domain-like"/>
    <property type="match status" value="1"/>
</dbReference>
<evidence type="ECO:0000256" key="5">
    <source>
        <dbReference type="ARBA" id="ARBA00022840"/>
    </source>
</evidence>
<evidence type="ECO:0000256" key="3">
    <source>
        <dbReference type="ARBA" id="ARBA00022705"/>
    </source>
</evidence>
<dbReference type="InterPro" id="IPR027417">
    <property type="entry name" value="P-loop_NTPase"/>
</dbReference>
<dbReference type="Gene3D" id="1.10.8.60">
    <property type="match status" value="1"/>
</dbReference>
<dbReference type="Proteomes" id="UP000274922">
    <property type="component" value="Unassembled WGS sequence"/>
</dbReference>
<dbReference type="InterPro" id="IPR050238">
    <property type="entry name" value="DNA_Rep/Repair_Clamp_Loader"/>
</dbReference>
<dbReference type="AlphaFoldDB" id="A0A4P9X550"/>
<dbReference type="SMART" id="SM00382">
    <property type="entry name" value="AAA"/>
    <property type="match status" value="1"/>
</dbReference>
<dbReference type="InterPro" id="IPR008921">
    <property type="entry name" value="DNA_pol3_clamp-load_cplx_C"/>
</dbReference>
<dbReference type="GO" id="GO:0005663">
    <property type="term" value="C:DNA replication factor C complex"/>
    <property type="evidence" value="ECO:0007669"/>
    <property type="project" value="TreeGrafter"/>
</dbReference>
<dbReference type="FunFam" id="3.40.50.300:FF:000237">
    <property type="entry name" value="replication factor C subunit 4"/>
    <property type="match status" value="1"/>
</dbReference>
<dbReference type="InterPro" id="IPR047854">
    <property type="entry name" value="RFC_lid"/>
</dbReference>
<evidence type="ECO:0000313" key="10">
    <source>
        <dbReference type="Proteomes" id="UP000274922"/>
    </source>
</evidence>
<dbReference type="GO" id="GO:0006271">
    <property type="term" value="P:DNA strand elongation involved in DNA replication"/>
    <property type="evidence" value="ECO:0007669"/>
    <property type="project" value="UniProtKB-ARBA"/>
</dbReference>
<dbReference type="CDD" id="cd18140">
    <property type="entry name" value="HLD_clamp_RFC"/>
    <property type="match status" value="1"/>
</dbReference>
<dbReference type="FunFam" id="1.20.272.10:FF:000011">
    <property type="entry name" value="Replication factor C subunit 2"/>
    <property type="match status" value="1"/>
</dbReference>
<dbReference type="GO" id="GO:0005634">
    <property type="term" value="C:nucleus"/>
    <property type="evidence" value="ECO:0007669"/>
    <property type="project" value="UniProtKB-SubCell"/>
</dbReference>
<dbReference type="GO" id="GO:0006281">
    <property type="term" value="P:DNA repair"/>
    <property type="evidence" value="ECO:0007669"/>
    <property type="project" value="TreeGrafter"/>
</dbReference>
<evidence type="ECO:0000256" key="7">
    <source>
        <dbReference type="ARBA" id="ARBA00040745"/>
    </source>
</evidence>
<dbReference type="EMBL" id="ML014229">
    <property type="protein sequence ID" value="RKP00215.1"/>
    <property type="molecule type" value="Genomic_DNA"/>
</dbReference>
<evidence type="ECO:0000256" key="6">
    <source>
        <dbReference type="ARBA" id="ARBA00023242"/>
    </source>
</evidence>
<protein>
    <recommendedName>
        <fullName evidence="7">Replication factor C subunit 2</fullName>
    </recommendedName>
</protein>
<dbReference type="Pfam" id="PF21960">
    <property type="entry name" value="RCF1-5-like_lid"/>
    <property type="match status" value="1"/>
</dbReference>
<dbReference type="SUPFAM" id="SSF52540">
    <property type="entry name" value="P-loop containing nucleoside triphosphate hydrolases"/>
    <property type="match status" value="1"/>
</dbReference>
<dbReference type="STRING" id="1555241.A0A4P9X550"/>
<proteinExistence type="inferred from homology"/>
<dbReference type="InterPro" id="IPR003593">
    <property type="entry name" value="AAA+_ATPase"/>
</dbReference>
<keyword evidence="6" id="KW-0539">Nucleus</keyword>
<feature type="domain" description="AAA+ ATPase" evidence="8">
    <location>
        <begin position="53"/>
        <end position="187"/>
    </location>
</feature>
<dbReference type="InterPro" id="IPR003959">
    <property type="entry name" value="ATPase_AAA_core"/>
</dbReference>
<dbReference type="Pfam" id="PF00004">
    <property type="entry name" value="AAA"/>
    <property type="match status" value="1"/>
</dbReference>
<evidence type="ECO:0000256" key="1">
    <source>
        <dbReference type="ARBA" id="ARBA00004123"/>
    </source>
</evidence>
<dbReference type="GO" id="GO:0031391">
    <property type="term" value="C:Elg1 RFC-like complex"/>
    <property type="evidence" value="ECO:0007669"/>
    <property type="project" value="UniProtKB-ARBA"/>
</dbReference>
<comment type="similarity">
    <text evidence="2">Belongs to the activator 1 small subunits family.</text>
</comment>
<keyword evidence="5" id="KW-0067">ATP-binding</keyword>
<dbReference type="CDD" id="cd00009">
    <property type="entry name" value="AAA"/>
    <property type="match status" value="1"/>
</dbReference>
<dbReference type="InterPro" id="IPR013748">
    <property type="entry name" value="Rep_factorC_C"/>
</dbReference>
<dbReference type="PANTHER" id="PTHR11669:SF20">
    <property type="entry name" value="REPLICATION FACTOR C SUBUNIT 4"/>
    <property type="match status" value="1"/>
</dbReference>
<reference evidence="10" key="1">
    <citation type="journal article" date="2018" name="Nat. Microbiol.">
        <title>Leveraging single-cell genomics to expand the fungal tree of life.</title>
        <authorList>
            <person name="Ahrendt S.R."/>
            <person name="Quandt C.A."/>
            <person name="Ciobanu D."/>
            <person name="Clum A."/>
            <person name="Salamov A."/>
            <person name="Andreopoulos B."/>
            <person name="Cheng J.F."/>
            <person name="Woyke T."/>
            <person name="Pelin A."/>
            <person name="Henrissat B."/>
            <person name="Reynolds N.K."/>
            <person name="Benny G.L."/>
            <person name="Smith M.E."/>
            <person name="James T.Y."/>
            <person name="Grigoriev I.V."/>
        </authorList>
    </citation>
    <scope>NUCLEOTIDE SEQUENCE [LARGE SCALE GENOMIC DNA]</scope>
    <source>
        <strain evidence="10">ATCC 52028</strain>
    </source>
</reference>
<dbReference type="PANTHER" id="PTHR11669">
    <property type="entry name" value="REPLICATION FACTOR C / DNA POLYMERASE III GAMMA-TAU SUBUNIT"/>
    <property type="match status" value="1"/>
</dbReference>
<keyword evidence="3" id="KW-0235">DNA replication</keyword>
<dbReference type="Gene3D" id="3.40.50.300">
    <property type="entry name" value="P-loop containing nucleotide triphosphate hydrolases"/>
    <property type="match status" value="1"/>
</dbReference>
<dbReference type="GO" id="GO:0003689">
    <property type="term" value="F:DNA clamp loader activity"/>
    <property type="evidence" value="ECO:0007669"/>
    <property type="project" value="TreeGrafter"/>
</dbReference>